<reference evidence="2" key="1">
    <citation type="submission" date="2014-08" db="EMBL/GenBank/DDBJ databases">
        <title>Comparative genomics of the Paenibacillus odorifer group.</title>
        <authorList>
            <person name="den Bakker H.C."/>
            <person name="Tsai Y.-C.Y.-C."/>
            <person name="Martin N."/>
            <person name="Korlach J."/>
            <person name="Wiedmann M."/>
        </authorList>
    </citation>
    <scope>NUCLEOTIDE SEQUENCE [LARGE SCALE GENOMIC DNA]</scope>
    <source>
        <strain evidence="2">DSM 13188</strain>
    </source>
</reference>
<dbReference type="InterPro" id="IPR000182">
    <property type="entry name" value="GNAT_dom"/>
</dbReference>
<accession>A0A089LHD6</accession>
<dbReference type="RefSeq" id="WP_042213617.1">
    <property type="nucleotide sequence ID" value="NZ_CP009285.1"/>
</dbReference>
<dbReference type="InterPro" id="IPR051531">
    <property type="entry name" value="N-acetyltransferase"/>
</dbReference>
<protein>
    <submittedName>
        <fullName evidence="2">Acetyltransferase</fullName>
    </submittedName>
</protein>
<dbReference type="HOGENOM" id="CLU_013985_3_6_9"/>
<gene>
    <name evidence="2" type="ORF">PBOR_17725</name>
</gene>
<organism evidence="2 3">
    <name type="scientific">Paenibacillus borealis</name>
    <dbReference type="NCBI Taxonomy" id="160799"/>
    <lineage>
        <taxon>Bacteria</taxon>
        <taxon>Bacillati</taxon>
        <taxon>Bacillota</taxon>
        <taxon>Bacilli</taxon>
        <taxon>Bacillales</taxon>
        <taxon>Paenibacillaceae</taxon>
        <taxon>Paenibacillus</taxon>
    </lineage>
</organism>
<dbReference type="PROSITE" id="PS51186">
    <property type="entry name" value="GNAT"/>
    <property type="match status" value="1"/>
</dbReference>
<dbReference type="InterPro" id="IPR016181">
    <property type="entry name" value="Acyl_CoA_acyltransferase"/>
</dbReference>
<evidence type="ECO:0000259" key="1">
    <source>
        <dbReference type="PROSITE" id="PS51186"/>
    </source>
</evidence>
<dbReference type="SUPFAM" id="SSF55729">
    <property type="entry name" value="Acyl-CoA N-acyltransferases (Nat)"/>
    <property type="match status" value="1"/>
</dbReference>
<dbReference type="Gene3D" id="3.40.630.30">
    <property type="match status" value="1"/>
</dbReference>
<keyword evidence="3" id="KW-1185">Reference proteome</keyword>
<dbReference type="Proteomes" id="UP000029518">
    <property type="component" value="Chromosome"/>
</dbReference>
<dbReference type="Pfam" id="PF13302">
    <property type="entry name" value="Acetyltransf_3"/>
    <property type="match status" value="1"/>
</dbReference>
<feature type="domain" description="N-acetyltransferase" evidence="1">
    <location>
        <begin position="21"/>
        <end position="177"/>
    </location>
</feature>
<proteinExistence type="predicted"/>
<dbReference type="GO" id="GO:0016747">
    <property type="term" value="F:acyltransferase activity, transferring groups other than amino-acyl groups"/>
    <property type="evidence" value="ECO:0007669"/>
    <property type="project" value="InterPro"/>
</dbReference>
<dbReference type="KEGG" id="pbd:PBOR_17725"/>
<sequence length="190" mass="21738">MQSKGEECVHTGTQLIVTERLRLRPFLLQDATSMYGNWIADPAVQSEYGEPACDTINDVNELLMRWTAAYGFKDIYRWAIVLQEDGECIGQIAFCSVDHEHRMADIEYCIGQAYQRQGYASEALSAVIRFAFAETGLHRLQAFHRGRNSASGSVLRKAQMTYEGTLRQSFYYRETGEYDDRIYYGIIKGD</sequence>
<dbReference type="CDD" id="cd04301">
    <property type="entry name" value="NAT_SF"/>
    <property type="match status" value="1"/>
</dbReference>
<name>A0A089LHD6_PAEBO</name>
<evidence type="ECO:0000313" key="3">
    <source>
        <dbReference type="Proteomes" id="UP000029518"/>
    </source>
</evidence>
<dbReference type="AlphaFoldDB" id="A0A089LHD6"/>
<evidence type="ECO:0000313" key="2">
    <source>
        <dbReference type="EMBL" id="AIQ58573.1"/>
    </source>
</evidence>
<dbReference type="EMBL" id="CP009285">
    <property type="protein sequence ID" value="AIQ58573.1"/>
    <property type="molecule type" value="Genomic_DNA"/>
</dbReference>
<dbReference type="OrthoDB" id="9798081at2"/>
<dbReference type="PANTHER" id="PTHR43792">
    <property type="entry name" value="GNAT FAMILY, PUTATIVE (AFU_ORTHOLOGUE AFUA_3G00765)-RELATED-RELATED"/>
    <property type="match status" value="1"/>
</dbReference>